<proteinExistence type="predicted"/>
<dbReference type="STRING" id="1616788.AR543_08535"/>
<name>A0A172ZFW4_9BACL</name>
<keyword evidence="2" id="KW-1185">Reference proteome</keyword>
<dbReference type="OrthoDB" id="3035369at2"/>
<accession>A0A172ZFW4</accession>
<dbReference type="InterPro" id="IPR027417">
    <property type="entry name" value="P-loop_NTPase"/>
</dbReference>
<dbReference type="AlphaFoldDB" id="A0A172ZFW4"/>
<evidence type="ECO:0000313" key="1">
    <source>
        <dbReference type="EMBL" id="ANF96040.1"/>
    </source>
</evidence>
<dbReference type="EMBL" id="CP013023">
    <property type="protein sequence ID" value="ANF96040.1"/>
    <property type="molecule type" value="Genomic_DNA"/>
</dbReference>
<gene>
    <name evidence="1" type="ORF">AR543_08535</name>
</gene>
<dbReference type="KEGG" id="pbv:AR543_08535"/>
<dbReference type="Gene3D" id="3.40.50.300">
    <property type="entry name" value="P-loop containing nucleotide triphosphate hydrolases"/>
    <property type="match status" value="1"/>
</dbReference>
<dbReference type="SUPFAM" id="SSF52540">
    <property type="entry name" value="P-loop containing nucleoside triphosphate hydrolases"/>
    <property type="match status" value="1"/>
</dbReference>
<reference evidence="1 2" key="2">
    <citation type="journal article" date="2016" name="Int. J. Syst. Evol. Microbiol.">
        <title>Paenibacillus bovis sp. nov., isolated from raw yak (Bos grunniens) milk.</title>
        <authorList>
            <person name="Gao C."/>
            <person name="Han J."/>
            <person name="Liu Z."/>
            <person name="Xu X."/>
            <person name="Hang F."/>
            <person name="Wu Z."/>
        </authorList>
    </citation>
    <scope>NUCLEOTIDE SEQUENCE [LARGE SCALE GENOMIC DNA]</scope>
    <source>
        <strain evidence="1 2">BD3526</strain>
    </source>
</reference>
<dbReference type="RefSeq" id="WP_060533535.1">
    <property type="nucleotide sequence ID" value="NZ_CP013023.1"/>
</dbReference>
<protein>
    <recommendedName>
        <fullName evidence="3">AAA domain-containing protein</fullName>
    </recommendedName>
</protein>
<evidence type="ECO:0008006" key="3">
    <source>
        <dbReference type="Google" id="ProtNLM"/>
    </source>
</evidence>
<dbReference type="Gene3D" id="3.40.50.10850">
    <property type="entry name" value="Ntrc-like two-domain protein"/>
    <property type="match status" value="1"/>
</dbReference>
<evidence type="ECO:0000313" key="2">
    <source>
        <dbReference type="Proteomes" id="UP000078148"/>
    </source>
</evidence>
<dbReference type="Proteomes" id="UP000078148">
    <property type="component" value="Chromosome"/>
</dbReference>
<organism evidence="1 2">
    <name type="scientific">Paenibacillus bovis</name>
    <dbReference type="NCBI Taxonomy" id="1616788"/>
    <lineage>
        <taxon>Bacteria</taxon>
        <taxon>Bacillati</taxon>
        <taxon>Bacillota</taxon>
        <taxon>Bacilli</taxon>
        <taxon>Bacillales</taxon>
        <taxon>Paenibacillaceae</taxon>
        <taxon>Paenibacillus</taxon>
    </lineage>
</organism>
<reference evidence="2" key="1">
    <citation type="submission" date="2015-10" db="EMBL/GenBank/DDBJ databases">
        <title>Genome of Paenibacillus bovis sp. nov.</title>
        <authorList>
            <person name="Wu Z."/>
            <person name="Gao C."/>
            <person name="Liu Z."/>
            <person name="Zheng H."/>
        </authorList>
    </citation>
    <scope>NUCLEOTIDE SEQUENCE [LARGE SCALE GENOMIC DNA]</scope>
    <source>
        <strain evidence="2">BD3526</strain>
    </source>
</reference>
<sequence length="380" mass="43175">MAPVQIVLCVEDSQYIELLLRYVRESEYAAKVRIKAFSDADMFMIYMDSEEHRGLVAAEETFLKRWLHSENIKTARWVRLSEEAEYHPEGITLAKYQPLHTLLEQLCSMTGRSAPGVTLKEGQYTMITSVYSAAPGSGKSVTAMNMAKQLGLKGQSVFYLNLEAASSTRLLTLERKQPSENGLSRLLYDLQAAAEQKEQPVHPPSYYAVYAEEIKSDTFEPPENFNELLQMTEQETLSLIAYIAGSREYDHIIIDGESGWQQRIKAALQVSDRIVWLLTDDLLCMHKTGMWMSYWQSHDPDWYEQIASRISFVMNRFGGSVLNPLPITGMELEGTLPYVPSWKQVASSELLWCSPIFQRDILKLCRMPHDQAYAAGGVGM</sequence>